<reference evidence="2" key="2">
    <citation type="submission" date="2018-03" db="EMBL/GenBank/DDBJ databases">
        <title>The Triticum urartu genome reveals the dynamic nature of wheat genome evolution.</title>
        <authorList>
            <person name="Ling H."/>
            <person name="Ma B."/>
            <person name="Shi X."/>
            <person name="Liu H."/>
            <person name="Dong L."/>
            <person name="Sun H."/>
            <person name="Cao Y."/>
            <person name="Gao Q."/>
            <person name="Zheng S."/>
            <person name="Li Y."/>
            <person name="Yu Y."/>
            <person name="Du H."/>
            <person name="Qi M."/>
            <person name="Li Y."/>
            <person name="Yu H."/>
            <person name="Cui Y."/>
            <person name="Wang N."/>
            <person name="Chen C."/>
            <person name="Wu H."/>
            <person name="Zhao Y."/>
            <person name="Zhang J."/>
            <person name="Li Y."/>
            <person name="Zhou W."/>
            <person name="Zhang B."/>
            <person name="Hu W."/>
            <person name="Eijk M."/>
            <person name="Tang J."/>
            <person name="Witsenboer H."/>
            <person name="Zhao S."/>
            <person name="Li Z."/>
            <person name="Zhang A."/>
            <person name="Wang D."/>
            <person name="Liang C."/>
        </authorList>
    </citation>
    <scope>NUCLEOTIDE SEQUENCE [LARGE SCALE GENOMIC DNA]</scope>
    <source>
        <strain evidence="2">cv. G1812</strain>
    </source>
</reference>
<keyword evidence="3" id="KW-1185">Reference proteome</keyword>
<proteinExistence type="predicted"/>
<feature type="domain" description="Reverse transcriptase zinc-binding" evidence="1">
    <location>
        <begin position="1"/>
        <end position="62"/>
    </location>
</feature>
<evidence type="ECO:0000259" key="1">
    <source>
        <dbReference type="Pfam" id="PF13966"/>
    </source>
</evidence>
<accession>A0A8R7QMB9</accession>
<sequence>MWNLKVPAKVKIHIWRCLHNAIPCRSILVNRHVRNLSHCPFCTEGAEETHMLFKCVRSQLVWKALGIAADINFASHTDRAGSAAIEFIL</sequence>
<reference evidence="3" key="1">
    <citation type="journal article" date="2013" name="Nature">
        <title>Draft genome of the wheat A-genome progenitor Triticum urartu.</title>
        <authorList>
            <person name="Ling H.Q."/>
            <person name="Zhao S."/>
            <person name="Liu D."/>
            <person name="Wang J."/>
            <person name="Sun H."/>
            <person name="Zhang C."/>
            <person name="Fan H."/>
            <person name="Li D."/>
            <person name="Dong L."/>
            <person name="Tao Y."/>
            <person name="Gao C."/>
            <person name="Wu H."/>
            <person name="Li Y."/>
            <person name="Cui Y."/>
            <person name="Guo X."/>
            <person name="Zheng S."/>
            <person name="Wang B."/>
            <person name="Yu K."/>
            <person name="Liang Q."/>
            <person name="Yang W."/>
            <person name="Lou X."/>
            <person name="Chen J."/>
            <person name="Feng M."/>
            <person name="Jian J."/>
            <person name="Zhang X."/>
            <person name="Luo G."/>
            <person name="Jiang Y."/>
            <person name="Liu J."/>
            <person name="Wang Z."/>
            <person name="Sha Y."/>
            <person name="Zhang B."/>
            <person name="Wu H."/>
            <person name="Tang D."/>
            <person name="Shen Q."/>
            <person name="Xue P."/>
            <person name="Zou S."/>
            <person name="Wang X."/>
            <person name="Liu X."/>
            <person name="Wang F."/>
            <person name="Yang Y."/>
            <person name="An X."/>
            <person name="Dong Z."/>
            <person name="Zhang K."/>
            <person name="Zhang X."/>
            <person name="Luo M.C."/>
            <person name="Dvorak J."/>
            <person name="Tong Y."/>
            <person name="Wang J."/>
            <person name="Yang H."/>
            <person name="Li Z."/>
            <person name="Wang D."/>
            <person name="Zhang A."/>
            <person name="Wang J."/>
        </authorList>
    </citation>
    <scope>NUCLEOTIDE SEQUENCE</scope>
    <source>
        <strain evidence="3">cv. G1812</strain>
    </source>
</reference>
<evidence type="ECO:0000313" key="2">
    <source>
        <dbReference type="EnsemblPlants" id="TuG1812G0600000469.01.T01.cds390848"/>
    </source>
</evidence>
<dbReference type="Gramene" id="TuG1812G0600000469.01.T01">
    <property type="protein sequence ID" value="TuG1812G0600000469.01.T01.cds390848"/>
    <property type="gene ID" value="TuG1812G0600000469.01"/>
</dbReference>
<dbReference type="AlphaFoldDB" id="A0A8R7QMB9"/>
<dbReference type="Pfam" id="PF13966">
    <property type="entry name" value="zf-RVT"/>
    <property type="match status" value="1"/>
</dbReference>
<reference evidence="2" key="3">
    <citation type="submission" date="2022-06" db="UniProtKB">
        <authorList>
            <consortium name="EnsemblPlants"/>
        </authorList>
    </citation>
    <scope>IDENTIFICATION</scope>
</reference>
<dbReference type="Proteomes" id="UP000015106">
    <property type="component" value="Chromosome 6"/>
</dbReference>
<organism evidence="2 3">
    <name type="scientific">Triticum urartu</name>
    <name type="common">Red wild einkorn</name>
    <name type="synonym">Crithodium urartu</name>
    <dbReference type="NCBI Taxonomy" id="4572"/>
    <lineage>
        <taxon>Eukaryota</taxon>
        <taxon>Viridiplantae</taxon>
        <taxon>Streptophyta</taxon>
        <taxon>Embryophyta</taxon>
        <taxon>Tracheophyta</taxon>
        <taxon>Spermatophyta</taxon>
        <taxon>Magnoliopsida</taxon>
        <taxon>Liliopsida</taxon>
        <taxon>Poales</taxon>
        <taxon>Poaceae</taxon>
        <taxon>BOP clade</taxon>
        <taxon>Pooideae</taxon>
        <taxon>Triticodae</taxon>
        <taxon>Triticeae</taxon>
        <taxon>Triticinae</taxon>
        <taxon>Triticum</taxon>
    </lineage>
</organism>
<dbReference type="EnsemblPlants" id="TuG1812G0600000469.01.T01">
    <property type="protein sequence ID" value="TuG1812G0600000469.01.T01.cds390848"/>
    <property type="gene ID" value="TuG1812G0600000469.01"/>
</dbReference>
<name>A0A8R7QMB9_TRIUA</name>
<protein>
    <recommendedName>
        <fullName evidence="1">Reverse transcriptase zinc-binding domain-containing protein</fullName>
    </recommendedName>
</protein>
<dbReference type="InterPro" id="IPR026960">
    <property type="entry name" value="RVT-Znf"/>
</dbReference>
<evidence type="ECO:0000313" key="3">
    <source>
        <dbReference type="Proteomes" id="UP000015106"/>
    </source>
</evidence>